<organism evidence="1">
    <name type="scientific">Rhizophora mucronata</name>
    <name type="common">Asiatic mangrove</name>
    <dbReference type="NCBI Taxonomy" id="61149"/>
    <lineage>
        <taxon>Eukaryota</taxon>
        <taxon>Viridiplantae</taxon>
        <taxon>Streptophyta</taxon>
        <taxon>Embryophyta</taxon>
        <taxon>Tracheophyta</taxon>
        <taxon>Spermatophyta</taxon>
        <taxon>Magnoliopsida</taxon>
        <taxon>eudicotyledons</taxon>
        <taxon>Gunneridae</taxon>
        <taxon>Pentapetalae</taxon>
        <taxon>rosids</taxon>
        <taxon>fabids</taxon>
        <taxon>Malpighiales</taxon>
        <taxon>Rhizophoraceae</taxon>
        <taxon>Rhizophora</taxon>
    </lineage>
</organism>
<protein>
    <submittedName>
        <fullName evidence="1">Uncharacterized protein</fullName>
    </submittedName>
</protein>
<accession>A0A2P2NR11</accession>
<sequence>MALSKTTKFIIPCFHMMSKWTTLRNKRIRFGSYVSHHKIEDTKRTRFLYGLHIYLAKHLSISEDFILVLLKL</sequence>
<evidence type="ECO:0000313" key="1">
    <source>
        <dbReference type="EMBL" id="MBX44840.1"/>
    </source>
</evidence>
<reference evidence="1" key="1">
    <citation type="submission" date="2018-02" db="EMBL/GenBank/DDBJ databases">
        <title>Rhizophora mucronata_Transcriptome.</title>
        <authorList>
            <person name="Meera S.P."/>
            <person name="Sreeshan A."/>
            <person name="Augustine A."/>
        </authorList>
    </citation>
    <scope>NUCLEOTIDE SEQUENCE</scope>
    <source>
        <tissue evidence="1">Leaf</tissue>
    </source>
</reference>
<dbReference type="AlphaFoldDB" id="A0A2P2NR11"/>
<proteinExistence type="predicted"/>
<dbReference type="EMBL" id="GGEC01064356">
    <property type="protein sequence ID" value="MBX44840.1"/>
    <property type="molecule type" value="Transcribed_RNA"/>
</dbReference>
<name>A0A2P2NR11_RHIMU</name>